<organism evidence="1">
    <name type="scientific">Pseudidiomarina sp. PP-1MA</name>
    <dbReference type="NCBI Taxonomy" id="3237706"/>
    <lineage>
        <taxon>Bacteria</taxon>
        <taxon>Pseudomonadati</taxon>
        <taxon>Pseudomonadota</taxon>
        <taxon>Gammaproteobacteria</taxon>
        <taxon>Alteromonadales</taxon>
        <taxon>Idiomarinaceae</taxon>
        <taxon>Pseudidiomarina</taxon>
    </lineage>
</organism>
<accession>A0AB39X9L0</accession>
<dbReference type="RefSeq" id="WP_369742877.1">
    <property type="nucleotide sequence ID" value="NZ_CP165718.1"/>
</dbReference>
<gene>
    <name evidence="1" type="ORF">AB8S08_11890</name>
</gene>
<name>A0AB39X9L0_9GAMM</name>
<protein>
    <submittedName>
        <fullName evidence="1">Uncharacterized protein</fullName>
    </submittedName>
</protein>
<dbReference type="EMBL" id="CP165718">
    <property type="protein sequence ID" value="XDV09443.1"/>
    <property type="molecule type" value="Genomic_DNA"/>
</dbReference>
<dbReference type="AlphaFoldDB" id="A0AB39X9L0"/>
<evidence type="ECO:0000313" key="1">
    <source>
        <dbReference type="EMBL" id="XDV09443.1"/>
    </source>
</evidence>
<reference evidence="1" key="1">
    <citation type="submission" date="2024-07" db="EMBL/GenBank/DDBJ databases">
        <title>Whole genome sequence of bacterial strains from algal surface.</title>
        <authorList>
            <person name="Kumar P."/>
        </authorList>
    </citation>
    <scope>NUCLEOTIDE SEQUENCE</scope>
    <source>
        <strain evidence="1">PP-1MA</strain>
    </source>
</reference>
<proteinExistence type="predicted"/>
<sequence>MLNWTEQQRARGCLWAVMLVLCLCLAKQSSWIQGCPLQQQALPQASLVATSATSDVASALASESECSASEQLLQQALQQLFDQLSVGLLLVVALLLSSRLGTTAVTLTVPPPRWRYRPHLHFCVFRE</sequence>